<name>A0A9P8PWV1_WICPI</name>
<proteinExistence type="predicted"/>
<protein>
    <submittedName>
        <fullName evidence="1">Uncharacterized protein</fullName>
    </submittedName>
</protein>
<dbReference type="AlphaFoldDB" id="A0A9P8PWV1"/>
<dbReference type="Proteomes" id="UP000774326">
    <property type="component" value="Unassembled WGS sequence"/>
</dbReference>
<evidence type="ECO:0000313" key="1">
    <source>
        <dbReference type="EMBL" id="KAH3679793.1"/>
    </source>
</evidence>
<dbReference type="EMBL" id="JAEUBG010004856">
    <property type="protein sequence ID" value="KAH3679793.1"/>
    <property type="molecule type" value="Genomic_DNA"/>
</dbReference>
<gene>
    <name evidence="1" type="ORF">WICPIJ_008527</name>
</gene>
<organism evidence="1 2">
    <name type="scientific">Wickerhamomyces pijperi</name>
    <name type="common">Yeast</name>
    <name type="synonym">Pichia pijperi</name>
    <dbReference type="NCBI Taxonomy" id="599730"/>
    <lineage>
        <taxon>Eukaryota</taxon>
        <taxon>Fungi</taxon>
        <taxon>Dikarya</taxon>
        <taxon>Ascomycota</taxon>
        <taxon>Saccharomycotina</taxon>
        <taxon>Saccharomycetes</taxon>
        <taxon>Phaffomycetales</taxon>
        <taxon>Wickerhamomycetaceae</taxon>
        <taxon>Wickerhamomyces</taxon>
    </lineage>
</organism>
<accession>A0A9P8PWV1</accession>
<dbReference type="OrthoDB" id="5428522at2759"/>
<keyword evidence="2" id="KW-1185">Reference proteome</keyword>
<reference evidence="1" key="2">
    <citation type="submission" date="2021-01" db="EMBL/GenBank/DDBJ databases">
        <authorList>
            <person name="Schikora-Tamarit M.A."/>
        </authorList>
    </citation>
    <scope>NUCLEOTIDE SEQUENCE</scope>
    <source>
        <strain evidence="1">CBS2887</strain>
    </source>
</reference>
<comment type="caution">
    <text evidence="1">The sequence shown here is derived from an EMBL/GenBank/DDBJ whole genome shotgun (WGS) entry which is preliminary data.</text>
</comment>
<sequence>MEQASEMGFDTRTRISQRSVNPSLRTSNVHQLDQSLGDLFVGQVFDIVHLAVNGGEPRLLEISVQLGDDVVLLLVQGFLELTLWQVEDGLVHFLPQHDTSGGQLVDRFTHLGSDSDNTTGWLLVGLFPLGFWNTWSIGNGLLGSWRGLGLLGHHDSGTNQDTVERHWWVVESTGPFTGDVWVGVFSGTEPRTSNQRNVGTTSDLGVHLLDWVTLFSQLLDQWNTPLQHSWVDVDQVDTNTSTWLDLLDNVVQGSSEGLWVEVTTTGNFNVVTGVQSGSDKVWVNSGWSHTWNQHWSLTDKLDVAVVQTKQFLLETILIVNGVVQNTSNDNTNTGTVLVLVRQDTQARSTTWTEVNDVGGRELGGVFPVDWQLGDQQVQSVDDGAVELSQVRAVESVVNWDLQVSLVVLQPFSFQIGLDQLRGFFQQMGVEWRGDWQESVGELQLSLGEWNSGLVQTGWSLGLSQSQVQTHWVWVTFTVLVGVLQDGRWQVGVWVNLRTTDTDVEQESHRLGQSGKEGVPGVGFGNGQGSGQTLRVTGGTRQQVLGAWSLFGVLQPVDQVEPLSVDLLGVWGGSDQSVQLVGSSLDDIRDQAVVELVQFSQFFKVVVGVTLTTENGNDLGFVVQDRSEQSRVVLLEWLTAGNSGVEEVLDDKLGLL</sequence>
<reference evidence="1" key="1">
    <citation type="journal article" date="2021" name="Open Biol.">
        <title>Shared evolutionary footprints suggest mitochondrial oxidative damage underlies multiple complex I losses in fungi.</title>
        <authorList>
            <person name="Schikora-Tamarit M.A."/>
            <person name="Marcet-Houben M."/>
            <person name="Nosek J."/>
            <person name="Gabaldon T."/>
        </authorList>
    </citation>
    <scope>NUCLEOTIDE SEQUENCE</scope>
    <source>
        <strain evidence="1">CBS2887</strain>
    </source>
</reference>
<evidence type="ECO:0000313" key="2">
    <source>
        <dbReference type="Proteomes" id="UP000774326"/>
    </source>
</evidence>